<evidence type="ECO:0000313" key="5">
    <source>
        <dbReference type="Proteomes" id="UP000321926"/>
    </source>
</evidence>
<dbReference type="InterPro" id="IPR011109">
    <property type="entry name" value="DNA_bind_recombinase_dom"/>
</dbReference>
<gene>
    <name evidence="4" type="ORF">FVR03_20155</name>
</gene>
<keyword evidence="5" id="KW-1185">Reference proteome</keyword>
<dbReference type="InterPro" id="IPR036162">
    <property type="entry name" value="Resolvase-like_N_sf"/>
</dbReference>
<dbReference type="AlphaFoldDB" id="A0A5C8J2L0"/>
<keyword evidence="1" id="KW-0238">DNA-binding</keyword>
<accession>A0A5C8J2L0</accession>
<evidence type="ECO:0000256" key="2">
    <source>
        <dbReference type="ARBA" id="ARBA00023172"/>
    </source>
</evidence>
<dbReference type="InterPro" id="IPR038109">
    <property type="entry name" value="DNA_bind_recomb_sf"/>
</dbReference>
<evidence type="ECO:0000259" key="3">
    <source>
        <dbReference type="PROSITE" id="PS51737"/>
    </source>
</evidence>
<feature type="domain" description="Recombinase" evidence="3">
    <location>
        <begin position="98"/>
        <end position="214"/>
    </location>
</feature>
<reference evidence="4 5" key="1">
    <citation type="submission" date="2019-08" db="EMBL/GenBank/DDBJ databases">
        <authorList>
            <person name="Shi S."/>
        </authorList>
    </citation>
    <scope>NUCLEOTIDE SEQUENCE [LARGE SCALE GENOMIC DNA]</scope>
    <source>
        <strain evidence="4 5">GY10130</strain>
    </source>
</reference>
<dbReference type="GO" id="GO:0000150">
    <property type="term" value="F:DNA strand exchange activity"/>
    <property type="evidence" value="ECO:0007669"/>
    <property type="project" value="InterPro"/>
</dbReference>
<keyword evidence="2" id="KW-0233">DNA recombination</keyword>
<dbReference type="Proteomes" id="UP000321926">
    <property type="component" value="Unassembled WGS sequence"/>
</dbReference>
<proteinExistence type="predicted"/>
<dbReference type="OrthoDB" id="9815006at2"/>
<dbReference type="SUPFAM" id="SSF53041">
    <property type="entry name" value="Resolvase-like"/>
    <property type="match status" value="1"/>
</dbReference>
<dbReference type="GO" id="GO:0003677">
    <property type="term" value="F:DNA binding"/>
    <property type="evidence" value="ECO:0007669"/>
    <property type="project" value="UniProtKB-KW"/>
</dbReference>
<protein>
    <submittedName>
        <fullName evidence="4">Recombinase family protein</fullName>
    </submittedName>
</protein>
<evidence type="ECO:0000313" key="4">
    <source>
        <dbReference type="EMBL" id="TXK30856.1"/>
    </source>
</evidence>
<name>A0A5C8J2L0_9BACT</name>
<evidence type="ECO:0000256" key="1">
    <source>
        <dbReference type="ARBA" id="ARBA00023125"/>
    </source>
</evidence>
<dbReference type="PANTHER" id="PTHR30461">
    <property type="entry name" value="DNA-INVERTASE FROM LAMBDOID PROPHAGE"/>
    <property type="match status" value="1"/>
</dbReference>
<dbReference type="PROSITE" id="PS51737">
    <property type="entry name" value="RECOMBINASE_DNA_BIND"/>
    <property type="match status" value="1"/>
</dbReference>
<sequence length="432" mass="49494">MMKKLSDKRNSYDALIVLSASRFSRYLPVASNKLMELKGKGIYLHVVREKLSSESDTGVMRLFQEFLKANEENQERKEITIISRLAKLQQGVTASKPPLGYITSSQKGKLDVNNQLLPSIELCPEKAPLIQKAFKLILQKKTLTEVTDELSHFGLMLSRKYLGEILRKPIYCGKLVDKTLLDAGIPYVMGKHEKIVSVSEFERVQKLLNGKSLKRNKKTNEDEIPMNGIIKCFKCHKNLTGYITKGIAYYKCNHGCKLNISGKHIHDSSLQLLGSLELNNSFTKVIREFIDVKYNERYADLIQQHSIKENGLARLQVRLENLLLSKLDGDIDESTYRKIKKETETKIDTLKSDMNGIKVPKVNNLHEKVMSLLKNPSLLYEKLQTYEKKTFLKTIINDGLTYDKEKKSFENIMFNEMYRLQPQLLPTPSIAA</sequence>
<dbReference type="Gene3D" id="3.90.1750.20">
    <property type="entry name" value="Putative Large Serine Recombinase, Chain B, Domain 2"/>
    <property type="match status" value="1"/>
</dbReference>
<dbReference type="EMBL" id="VRTY01000104">
    <property type="protein sequence ID" value="TXK30856.1"/>
    <property type="molecule type" value="Genomic_DNA"/>
</dbReference>
<dbReference type="Gene3D" id="3.40.50.1390">
    <property type="entry name" value="Resolvase, N-terminal catalytic domain"/>
    <property type="match status" value="1"/>
</dbReference>
<dbReference type="PANTHER" id="PTHR30461:SF2">
    <property type="entry name" value="SERINE RECOMBINASE PINE-RELATED"/>
    <property type="match status" value="1"/>
</dbReference>
<organism evidence="4 5">
    <name type="scientific">Pontibacter qinzhouensis</name>
    <dbReference type="NCBI Taxonomy" id="2603253"/>
    <lineage>
        <taxon>Bacteria</taxon>
        <taxon>Pseudomonadati</taxon>
        <taxon>Bacteroidota</taxon>
        <taxon>Cytophagia</taxon>
        <taxon>Cytophagales</taxon>
        <taxon>Hymenobacteraceae</taxon>
        <taxon>Pontibacter</taxon>
    </lineage>
</organism>
<comment type="caution">
    <text evidence="4">The sequence shown here is derived from an EMBL/GenBank/DDBJ whole genome shotgun (WGS) entry which is preliminary data.</text>
</comment>
<dbReference type="Pfam" id="PF07508">
    <property type="entry name" value="Recombinase"/>
    <property type="match status" value="1"/>
</dbReference>
<dbReference type="InterPro" id="IPR050639">
    <property type="entry name" value="SSR_resolvase"/>
</dbReference>